<evidence type="ECO:0000313" key="2">
    <source>
        <dbReference type="Proteomes" id="UP000507470"/>
    </source>
</evidence>
<accession>A0A6J8EL95</accession>
<gene>
    <name evidence="1" type="ORF">MCOR_52580</name>
</gene>
<evidence type="ECO:0000313" key="1">
    <source>
        <dbReference type="EMBL" id="CAC5420355.1"/>
    </source>
</evidence>
<dbReference type="AlphaFoldDB" id="A0A6J8EL95"/>
<dbReference type="EMBL" id="CACVKT020009104">
    <property type="protein sequence ID" value="CAC5420355.1"/>
    <property type="molecule type" value="Genomic_DNA"/>
</dbReference>
<keyword evidence="2" id="KW-1185">Reference proteome</keyword>
<reference evidence="1 2" key="1">
    <citation type="submission" date="2020-06" db="EMBL/GenBank/DDBJ databases">
        <authorList>
            <person name="Li R."/>
            <person name="Bekaert M."/>
        </authorList>
    </citation>
    <scope>NUCLEOTIDE SEQUENCE [LARGE SCALE GENOMIC DNA]</scope>
    <source>
        <strain evidence="2">wild</strain>
    </source>
</reference>
<proteinExistence type="predicted"/>
<dbReference type="Proteomes" id="UP000507470">
    <property type="component" value="Unassembled WGS sequence"/>
</dbReference>
<sequence>MKNEDVQKQSADEMRGRITLNGMCAASALQILKGLKERQQLTQSGVENGLFYNSLQSPFKKVTDLVKFLKENQIDSDAKIIKKQNILREIAKYKDGLYEEADGTRIPISSIFRYLFSHFDDFRVCAELCNDVIEHCTSKSQTPPLQKTHWSLYEKLKATVFTPNQIEIHTIIKESDLEFLDTNWKENYSETEWDRIKLFEWNFQNSVSTKNRVQFESLIEKKYNFYELCKSVQENAETIGPIVVKTMKKNFARKTASNALQENVPPRFNTRDKVKQKQLNDQIYYSARIDNEEDLDISENCIKEELCQACFHIFETYMDQPLDIETFDILKEWTFNIPLPVCIFFENVFLEISGMNESRKSKIAALYCHFEAMLHKMNKNYSGITQDMNTDELLVNYHSVSTVFDVISHLGITQSQKTGDRRLKVHADPEMCYFFTFLKQYPLIYRNVEENVHSVSIKQCHLALLMDNLVHLSFKTDPLPGENRTTQICTLPLTIKGIPRDSFQVQNWHAEECDGTNECICKEVKVLQKTDLNRTFLELYPEEEHVYSIFKQEATWPIYDLWEDLQMNNLITESQQAKEIWKVI</sequence>
<protein>
    <submittedName>
        <fullName evidence="1">Uncharacterized protein</fullName>
    </submittedName>
</protein>
<organism evidence="1 2">
    <name type="scientific">Mytilus coruscus</name>
    <name type="common">Sea mussel</name>
    <dbReference type="NCBI Taxonomy" id="42192"/>
    <lineage>
        <taxon>Eukaryota</taxon>
        <taxon>Metazoa</taxon>
        <taxon>Spiralia</taxon>
        <taxon>Lophotrochozoa</taxon>
        <taxon>Mollusca</taxon>
        <taxon>Bivalvia</taxon>
        <taxon>Autobranchia</taxon>
        <taxon>Pteriomorphia</taxon>
        <taxon>Mytilida</taxon>
        <taxon>Mytiloidea</taxon>
        <taxon>Mytilidae</taxon>
        <taxon>Mytilinae</taxon>
        <taxon>Mytilus</taxon>
    </lineage>
</organism>
<name>A0A6J8EL95_MYTCO</name>